<accession>A0A939HJ20</accession>
<keyword evidence="3" id="KW-1185">Reference proteome</keyword>
<feature type="compositionally biased region" description="Low complexity" evidence="1">
    <location>
        <begin position="213"/>
        <end position="230"/>
    </location>
</feature>
<dbReference type="EMBL" id="JAFVMH010000004">
    <property type="protein sequence ID" value="MBO1325340.1"/>
    <property type="molecule type" value="Genomic_DNA"/>
</dbReference>
<dbReference type="AlphaFoldDB" id="A0A939HJ20"/>
<organism evidence="2 3">
    <name type="scientific">Acetobacter garciniae</name>
    <dbReference type="NCBI Taxonomy" id="2817435"/>
    <lineage>
        <taxon>Bacteria</taxon>
        <taxon>Pseudomonadati</taxon>
        <taxon>Pseudomonadota</taxon>
        <taxon>Alphaproteobacteria</taxon>
        <taxon>Acetobacterales</taxon>
        <taxon>Acetobacteraceae</taxon>
        <taxon>Acetobacter</taxon>
    </lineage>
</organism>
<reference evidence="2" key="1">
    <citation type="submission" date="2021-03" db="EMBL/GenBank/DDBJ databases">
        <title>The complete genome sequence of Acetobacter sp. TBRC 12339.</title>
        <authorList>
            <person name="Charoenyingcharoen P."/>
            <person name="Yukphan P."/>
        </authorList>
    </citation>
    <scope>NUCLEOTIDE SEQUENCE</scope>
    <source>
        <strain evidence="2">TBRC 12339</strain>
    </source>
</reference>
<proteinExistence type="predicted"/>
<dbReference type="Proteomes" id="UP000664073">
    <property type="component" value="Unassembled WGS sequence"/>
</dbReference>
<sequence>MPLSLVSLPSVWDIPVAVGVPALLGQSIGAGASASASTVLGSLLDDYLVSQAAQQWGIFDASNSPVLTSGRVRALDVQSQYRISDAPLENGSFASYNKVRIPGQYMVEMLCDGSSTSLGNSDVIDTLISAFDSNATSSGQQGRTSFLAALDGVVADLNLYHVTTPEATYANVNVVGYHLRREARRGVTLLWADVLLQEVRLTPSNLTTSVDTAQPQGQAQQNGGNVQSQAIESGELSPVTPAGYF</sequence>
<comment type="caution">
    <text evidence="2">The sequence shown here is derived from an EMBL/GenBank/DDBJ whole genome shotgun (WGS) entry which is preliminary data.</text>
</comment>
<name>A0A939HJ20_9PROT</name>
<feature type="region of interest" description="Disordered" evidence="1">
    <location>
        <begin position="211"/>
        <end position="245"/>
    </location>
</feature>
<dbReference type="RefSeq" id="WP_207846014.1">
    <property type="nucleotide sequence ID" value="NZ_JAFVMH010000004.1"/>
</dbReference>
<evidence type="ECO:0000313" key="2">
    <source>
        <dbReference type="EMBL" id="MBO1325340.1"/>
    </source>
</evidence>
<evidence type="ECO:0000313" key="3">
    <source>
        <dbReference type="Proteomes" id="UP000664073"/>
    </source>
</evidence>
<gene>
    <name evidence="2" type="ORF">J2D77_09290</name>
</gene>
<protein>
    <submittedName>
        <fullName evidence="2">Uncharacterized protein</fullName>
    </submittedName>
</protein>
<evidence type="ECO:0000256" key="1">
    <source>
        <dbReference type="SAM" id="MobiDB-lite"/>
    </source>
</evidence>